<reference evidence="3 4" key="1">
    <citation type="submission" date="2016-03" db="EMBL/GenBank/DDBJ databases">
        <authorList>
            <person name="Devillers H."/>
        </authorList>
    </citation>
    <scope>NUCLEOTIDE SEQUENCE [LARGE SCALE GENOMIC DNA]</scope>
    <source>
        <strain evidence="3">CBS 11717</strain>
    </source>
</reference>
<dbReference type="PANTHER" id="PTHR28009:SF1">
    <property type="entry name" value="PHEROMONE ALPHA FACTOR RECEPTOR"/>
    <property type="match status" value="1"/>
</dbReference>
<dbReference type="PRINTS" id="PR00250">
    <property type="entry name" value="GPCRSTE2"/>
</dbReference>
<dbReference type="InterPro" id="IPR027458">
    <property type="entry name" value="STE2_TM1-TM2_sf"/>
</dbReference>
<dbReference type="OrthoDB" id="5402633at2759"/>
<dbReference type="GO" id="GO:0004932">
    <property type="term" value="F:mating-type factor pheromone receptor activity"/>
    <property type="evidence" value="ECO:0007669"/>
    <property type="project" value="InterPro"/>
</dbReference>
<keyword evidence="2" id="KW-0812">Transmembrane</keyword>
<keyword evidence="2" id="KW-0472">Membrane</keyword>
<dbReference type="Proteomes" id="UP000191024">
    <property type="component" value="Chromosome G"/>
</dbReference>
<feature type="transmembrane region" description="Helical" evidence="2">
    <location>
        <begin position="197"/>
        <end position="219"/>
    </location>
</feature>
<evidence type="ECO:0000256" key="2">
    <source>
        <dbReference type="SAM" id="Phobius"/>
    </source>
</evidence>
<feature type="transmembrane region" description="Helical" evidence="2">
    <location>
        <begin position="239"/>
        <end position="262"/>
    </location>
</feature>
<feature type="region of interest" description="Disordered" evidence="1">
    <location>
        <begin position="378"/>
        <end position="398"/>
    </location>
</feature>
<feature type="transmembrane region" description="Helical" evidence="2">
    <location>
        <begin position="47"/>
        <end position="67"/>
    </location>
</feature>
<dbReference type="InterPro" id="IPR000366">
    <property type="entry name" value="GPCR_STE2"/>
</dbReference>
<proteinExistence type="predicted"/>
<dbReference type="GO" id="GO:0000750">
    <property type="term" value="P:pheromone-dependent signal transduction involved in conjugation with cellular fusion"/>
    <property type="evidence" value="ECO:0007669"/>
    <property type="project" value="TreeGrafter"/>
</dbReference>
<keyword evidence="4" id="KW-1185">Reference proteome</keyword>
<sequence length="434" mass="47411">MLNYPNSEMIFNASQQTLSYSSLYGNDTTISFSDLNDIVATRQSESIISGARLSAAGLALIILWMVSQRRTTPIFIANQVSLTLMVIQSSLLIAYSYTHYSSITFTLTMFPQYVPRSDLYFFGASNIFQALLVAAVEVSLVLQVRVVFKCDNFKNAGRALTAMSAALAGATTGMFFATAIQSTIAAHENVSSVPPTILYNAAVILMACSVNFMTLLLAIKLILAIRSRRFLGLKQFDSLHILLIMAFQTLVFPSILFILSYSLNGKSGTGDLEAIAILLVTLSLPLSSMWATSANNSNKPTSVNTQFSPRPYTSSSYGSEDMTVYSRNMNSCSSGSEKNKLYDLYPVEGKGNHCGNSAGDGYLGKDNYDYSAQSIGSAQNSSMTENETRNHLNPSRYGISDNLRDMNIASNATVKTPDTLDDEEARKFWSLAEN</sequence>
<dbReference type="EMBL" id="LT598469">
    <property type="protein sequence ID" value="SCV00955.1"/>
    <property type="molecule type" value="Genomic_DNA"/>
</dbReference>
<feature type="transmembrane region" description="Helical" evidence="2">
    <location>
        <begin position="274"/>
        <end position="292"/>
    </location>
</feature>
<feature type="transmembrane region" description="Helical" evidence="2">
    <location>
        <begin position="160"/>
        <end position="185"/>
    </location>
</feature>
<dbReference type="PANTHER" id="PTHR28009">
    <property type="entry name" value="PHEROMONE ALPHA FACTOR RECEPTOR"/>
    <property type="match status" value="1"/>
</dbReference>
<name>A0A1G4K9V8_9SACH</name>
<dbReference type="AlphaFoldDB" id="A0A1G4K9V8"/>
<protein>
    <submittedName>
        <fullName evidence="3">LAMI_0G08372g1_1</fullName>
    </submittedName>
</protein>
<organism evidence="3 4">
    <name type="scientific">Lachancea mirantina</name>
    <dbReference type="NCBI Taxonomy" id="1230905"/>
    <lineage>
        <taxon>Eukaryota</taxon>
        <taxon>Fungi</taxon>
        <taxon>Dikarya</taxon>
        <taxon>Ascomycota</taxon>
        <taxon>Saccharomycotina</taxon>
        <taxon>Saccharomycetes</taxon>
        <taxon>Saccharomycetales</taxon>
        <taxon>Saccharomycetaceae</taxon>
        <taxon>Lachancea</taxon>
    </lineage>
</organism>
<accession>A0A1G4K9V8</accession>
<evidence type="ECO:0000313" key="3">
    <source>
        <dbReference type="EMBL" id="SCV00955.1"/>
    </source>
</evidence>
<evidence type="ECO:0000256" key="1">
    <source>
        <dbReference type="SAM" id="MobiDB-lite"/>
    </source>
</evidence>
<dbReference type="CDD" id="cd14939">
    <property type="entry name" value="7tmD_STE2"/>
    <property type="match status" value="1"/>
</dbReference>
<dbReference type="GO" id="GO:0038038">
    <property type="term" value="C:G protein-coupled receptor homodimeric complex"/>
    <property type="evidence" value="ECO:0007669"/>
    <property type="project" value="TreeGrafter"/>
</dbReference>
<keyword evidence="2" id="KW-1133">Transmembrane helix</keyword>
<dbReference type="STRING" id="1230905.A0A1G4K9V8"/>
<gene>
    <name evidence="3" type="ORF">LAMI_0G08372G</name>
</gene>
<feature type="region of interest" description="Disordered" evidence="1">
    <location>
        <begin position="295"/>
        <end position="316"/>
    </location>
</feature>
<feature type="transmembrane region" description="Helical" evidence="2">
    <location>
        <begin position="79"/>
        <end position="100"/>
    </location>
</feature>
<dbReference type="Pfam" id="PF02116">
    <property type="entry name" value="STE2"/>
    <property type="match status" value="1"/>
</dbReference>
<feature type="transmembrane region" description="Helical" evidence="2">
    <location>
        <begin position="120"/>
        <end position="148"/>
    </location>
</feature>
<dbReference type="Gene3D" id="1.10.287.920">
    <property type="entry name" value="Pheromone alpha factor receptor"/>
    <property type="match status" value="1"/>
</dbReference>
<evidence type="ECO:0000313" key="4">
    <source>
        <dbReference type="Proteomes" id="UP000191024"/>
    </source>
</evidence>